<evidence type="ECO:0000313" key="2">
    <source>
        <dbReference type="EMBL" id="GHH64048.1"/>
    </source>
</evidence>
<organism evidence="2 3">
    <name type="scientific">Kitasatospora indigofera</name>
    <dbReference type="NCBI Taxonomy" id="67307"/>
    <lineage>
        <taxon>Bacteria</taxon>
        <taxon>Bacillati</taxon>
        <taxon>Actinomycetota</taxon>
        <taxon>Actinomycetes</taxon>
        <taxon>Kitasatosporales</taxon>
        <taxon>Streptomycetaceae</taxon>
        <taxon>Kitasatospora</taxon>
    </lineage>
</organism>
<name>A0A919FGH8_9ACTN</name>
<dbReference type="AlphaFoldDB" id="A0A919FGH8"/>
<dbReference type="PANTHER" id="PTHR16222">
    <property type="entry name" value="ADP-RIBOSYLGLYCOHYDROLASE"/>
    <property type="match status" value="1"/>
</dbReference>
<dbReference type="GO" id="GO:0046872">
    <property type="term" value="F:metal ion binding"/>
    <property type="evidence" value="ECO:0007669"/>
    <property type="project" value="UniProtKB-KW"/>
</dbReference>
<comment type="caution">
    <text evidence="2">The sequence shown here is derived from an EMBL/GenBank/DDBJ whole genome shotgun (WGS) entry which is preliminary data.</text>
</comment>
<dbReference type="SUPFAM" id="SSF101478">
    <property type="entry name" value="ADP-ribosylglycohydrolase"/>
    <property type="match status" value="1"/>
</dbReference>
<dbReference type="Proteomes" id="UP000617734">
    <property type="component" value="Unassembled WGS sequence"/>
</dbReference>
<dbReference type="GeneID" id="95351940"/>
<dbReference type="RefSeq" id="WP_190209947.1">
    <property type="nucleotide sequence ID" value="NZ_BNBO01000005.1"/>
</dbReference>
<dbReference type="PANTHER" id="PTHR16222:SF12">
    <property type="entry name" value="ADP-RIBOSYLGLYCOHYDROLASE-RELATED"/>
    <property type="match status" value="1"/>
</dbReference>
<protein>
    <recommendedName>
        <fullName evidence="4">ADP-ribosylglycohydrolase</fullName>
    </recommendedName>
</protein>
<dbReference type="InterPro" id="IPR036705">
    <property type="entry name" value="Ribosyl_crysJ1_sf"/>
</dbReference>
<dbReference type="EMBL" id="BNBO01000005">
    <property type="protein sequence ID" value="GHH64048.1"/>
    <property type="molecule type" value="Genomic_DNA"/>
</dbReference>
<feature type="binding site" evidence="1">
    <location>
        <position position="55"/>
    </location>
    <ligand>
        <name>Mg(2+)</name>
        <dbReference type="ChEBI" id="CHEBI:18420"/>
        <label>1</label>
    </ligand>
</feature>
<proteinExistence type="predicted"/>
<feature type="binding site" evidence="1">
    <location>
        <position position="266"/>
    </location>
    <ligand>
        <name>Mg(2+)</name>
        <dbReference type="ChEBI" id="CHEBI:18420"/>
        <label>1</label>
    </ligand>
</feature>
<evidence type="ECO:0000256" key="1">
    <source>
        <dbReference type="PIRSR" id="PIRSR605502-1"/>
    </source>
</evidence>
<feature type="binding site" evidence="1">
    <location>
        <position position="53"/>
    </location>
    <ligand>
        <name>Mg(2+)</name>
        <dbReference type="ChEBI" id="CHEBI:18420"/>
        <label>1</label>
    </ligand>
</feature>
<dbReference type="InterPro" id="IPR050792">
    <property type="entry name" value="ADP-ribosylglycohydrolase"/>
</dbReference>
<dbReference type="Gene3D" id="1.10.4080.10">
    <property type="entry name" value="ADP-ribosylation/Crystallin J1"/>
    <property type="match status" value="1"/>
</dbReference>
<keyword evidence="3" id="KW-1185">Reference proteome</keyword>
<feature type="binding site" evidence="1">
    <location>
        <position position="263"/>
    </location>
    <ligand>
        <name>Mg(2+)</name>
        <dbReference type="ChEBI" id="CHEBI:18420"/>
        <label>1</label>
    </ligand>
</feature>
<reference evidence="2" key="2">
    <citation type="submission" date="2020-09" db="EMBL/GenBank/DDBJ databases">
        <authorList>
            <person name="Sun Q."/>
            <person name="Ohkuma M."/>
        </authorList>
    </citation>
    <scope>NUCLEOTIDE SEQUENCE</scope>
    <source>
        <strain evidence="2">JCM 4646</strain>
    </source>
</reference>
<evidence type="ECO:0008006" key="4">
    <source>
        <dbReference type="Google" id="ProtNLM"/>
    </source>
</evidence>
<sequence>MTPAPEHDATSDPALDSLHGLSVGDALGAQFFVPGTGGHLAARTTPPGPWPWTDDTEMACSVHAAHRERGGIDTFDLTHAFARRHDFDRGYGPAANRMLRLVREGGDAKRLAAGLFDGQGSYGNGAAMRVAPLGAAFAHDPAAAVGPAGDTAVITHTHPQAVAGAVAVAVAAAHAARARTEPTTPAALLTAVRDLTPPGAVRAGIGEAIALLAEPDLRAVARVLGNGSRVSAADTVPYALWCAARRLDDYPGAVRDAIAAGGDVDTTAAITGGIVAARTGTAGIPAGWLAAREPLPGWATPEPGSVATATTDPVAARPLLSPRPQAVPDVLWSEEQWQRVRRGLRPAAMEDKWFSWTAEGTLHLHRSWTGDAVWEVRVAPVRGGGWRPVSALVEERYAGLRAGALDADAFFAAILRLAARGY</sequence>
<feature type="binding site" evidence="1">
    <location>
        <position position="54"/>
    </location>
    <ligand>
        <name>Mg(2+)</name>
        <dbReference type="ChEBI" id="CHEBI:18420"/>
        <label>1</label>
    </ligand>
</feature>
<keyword evidence="1" id="KW-0479">Metal-binding</keyword>
<dbReference type="InterPro" id="IPR005502">
    <property type="entry name" value="Ribosyl_crysJ1"/>
</dbReference>
<keyword evidence="1" id="KW-0460">Magnesium</keyword>
<comment type="cofactor">
    <cofactor evidence="1">
        <name>Mg(2+)</name>
        <dbReference type="ChEBI" id="CHEBI:18420"/>
    </cofactor>
    <text evidence="1">Binds 2 magnesium ions per subunit.</text>
</comment>
<accession>A0A919FGH8</accession>
<evidence type="ECO:0000313" key="3">
    <source>
        <dbReference type="Proteomes" id="UP000617734"/>
    </source>
</evidence>
<gene>
    <name evidence="2" type="ORF">GCM10018781_14430</name>
</gene>
<reference evidence="2" key="1">
    <citation type="journal article" date="2014" name="Int. J. Syst. Evol. Microbiol.">
        <title>Complete genome sequence of Corynebacterium casei LMG S-19264T (=DSM 44701T), isolated from a smear-ripened cheese.</title>
        <authorList>
            <consortium name="US DOE Joint Genome Institute (JGI-PGF)"/>
            <person name="Walter F."/>
            <person name="Albersmeier A."/>
            <person name="Kalinowski J."/>
            <person name="Ruckert C."/>
        </authorList>
    </citation>
    <scope>NUCLEOTIDE SEQUENCE</scope>
    <source>
        <strain evidence="2">JCM 4646</strain>
    </source>
</reference>
<feature type="binding site" evidence="1">
    <location>
        <position position="265"/>
    </location>
    <ligand>
        <name>Mg(2+)</name>
        <dbReference type="ChEBI" id="CHEBI:18420"/>
        <label>1</label>
    </ligand>
</feature>
<dbReference type="Pfam" id="PF03747">
    <property type="entry name" value="ADP_ribosyl_GH"/>
    <property type="match status" value="1"/>
</dbReference>